<proteinExistence type="predicted"/>
<protein>
    <submittedName>
        <fullName evidence="1">Uncharacterized protein</fullName>
    </submittedName>
</protein>
<comment type="caution">
    <text evidence="1">The sequence shown here is derived from an EMBL/GenBank/DDBJ whole genome shotgun (WGS) entry which is preliminary data.</text>
</comment>
<organism evidence="1 2">
    <name type="scientific">Naganishia cerealis</name>
    <dbReference type="NCBI Taxonomy" id="610337"/>
    <lineage>
        <taxon>Eukaryota</taxon>
        <taxon>Fungi</taxon>
        <taxon>Dikarya</taxon>
        <taxon>Basidiomycota</taxon>
        <taxon>Agaricomycotina</taxon>
        <taxon>Tremellomycetes</taxon>
        <taxon>Filobasidiales</taxon>
        <taxon>Filobasidiaceae</taxon>
        <taxon>Naganishia</taxon>
    </lineage>
</organism>
<evidence type="ECO:0000313" key="1">
    <source>
        <dbReference type="EMBL" id="KAJ9095460.1"/>
    </source>
</evidence>
<reference evidence="1" key="1">
    <citation type="submission" date="2023-04" db="EMBL/GenBank/DDBJ databases">
        <title>Draft Genome sequencing of Naganishia species isolated from polar environments using Oxford Nanopore Technology.</title>
        <authorList>
            <person name="Leo P."/>
            <person name="Venkateswaran K."/>
        </authorList>
    </citation>
    <scope>NUCLEOTIDE SEQUENCE</scope>
    <source>
        <strain evidence="1">MNA-CCFEE 5261</strain>
    </source>
</reference>
<accession>A0ACC2V971</accession>
<dbReference type="EMBL" id="JASBWR010000101">
    <property type="protein sequence ID" value="KAJ9095460.1"/>
    <property type="molecule type" value="Genomic_DNA"/>
</dbReference>
<name>A0ACC2V971_9TREE</name>
<gene>
    <name evidence="1" type="ORF">QFC19_007570</name>
</gene>
<dbReference type="Proteomes" id="UP001241377">
    <property type="component" value="Unassembled WGS sequence"/>
</dbReference>
<evidence type="ECO:0000313" key="2">
    <source>
        <dbReference type="Proteomes" id="UP001241377"/>
    </source>
</evidence>
<keyword evidence="2" id="KW-1185">Reference proteome</keyword>
<sequence>MSVIIPGDHIPPNEVKTTIGPGFYRQPITDNVVPVSAGIVHDKINKQGTNRLLYVDSNSKRYIPQVNDFVIGIVTGVIGEAYKVSLQGFSSSVLLSMMAFPNANKKNRPNLKNGQAVYARVTKAMSEIESEIECMDSSGKEGGFGVLSESGLIFEVNLHYARDLLFSHNSPILEKLSSKCKFEIAIGINGKIWIKCGEGLVDVVNEDQDEATMIHDMKTTLAASRYIKNCAKSAPEDFDRQLKEAFKGL</sequence>